<feature type="region of interest" description="Disordered" evidence="1">
    <location>
        <begin position="280"/>
        <end position="301"/>
    </location>
</feature>
<dbReference type="PANTHER" id="PTHR35117">
    <property type="entry name" value="MYOSIN-M HEAVY PROTEIN"/>
    <property type="match status" value="1"/>
</dbReference>
<feature type="compositionally biased region" description="Polar residues" evidence="1">
    <location>
        <begin position="228"/>
        <end position="237"/>
    </location>
</feature>
<feature type="region of interest" description="Disordered" evidence="1">
    <location>
        <begin position="192"/>
        <end position="237"/>
    </location>
</feature>
<dbReference type="Proteomes" id="UP000288805">
    <property type="component" value="Unassembled WGS sequence"/>
</dbReference>
<gene>
    <name evidence="2" type="ORF">CK203_083546</name>
</gene>
<organism evidence="2 3">
    <name type="scientific">Vitis vinifera</name>
    <name type="common">Grape</name>
    <dbReference type="NCBI Taxonomy" id="29760"/>
    <lineage>
        <taxon>Eukaryota</taxon>
        <taxon>Viridiplantae</taxon>
        <taxon>Streptophyta</taxon>
        <taxon>Embryophyta</taxon>
        <taxon>Tracheophyta</taxon>
        <taxon>Spermatophyta</taxon>
        <taxon>Magnoliopsida</taxon>
        <taxon>eudicotyledons</taxon>
        <taxon>Gunneridae</taxon>
        <taxon>Pentapetalae</taxon>
        <taxon>rosids</taxon>
        <taxon>Vitales</taxon>
        <taxon>Vitaceae</taxon>
        <taxon>Viteae</taxon>
        <taxon>Vitis</taxon>
    </lineage>
</organism>
<evidence type="ECO:0000313" key="3">
    <source>
        <dbReference type="Proteomes" id="UP000288805"/>
    </source>
</evidence>
<dbReference type="AlphaFoldDB" id="A0A438BYD8"/>
<name>A0A438BYD8_VITVI</name>
<dbReference type="EMBL" id="QGNW01002593">
    <property type="protein sequence ID" value="RVW15958.1"/>
    <property type="molecule type" value="Genomic_DNA"/>
</dbReference>
<evidence type="ECO:0000313" key="2">
    <source>
        <dbReference type="EMBL" id="RVW15958.1"/>
    </source>
</evidence>
<proteinExistence type="predicted"/>
<sequence length="528" mass="57032">MGKPTKPRKPENLGKGKVTPVQVAFIVDRYLSDNSYSQTRSTFRNEASNLISKSSVQEAPKSLLSLGAMLDEYISLKEQKVMLEREKIRLDQEKFRVQTLLQGMQDAMNAYNAGGSTPNSMIPALGTKSTAVVHQLDPNVGPFSEPLNESFRQRAISRDHGYHAYNSPVVTPLPMPSNAIVEPANFSTPITNHLSAKKRKDVKAVPDAPPPTKRSRGKLPTKPLPTKGNDTLSQSIDAVNGPENIKQFSAACSSPHNRLLGGSVVQGSSVAKNLFSQPSLSPVANSSGPKTPPQAISSQNDKAISPLEISSTANSSKNNTPQVITPANCTIISSETVIVSPFKQKAYYVERNQCISSCSPIKTNLKKMSKRDHVKGRLDFDDSDLPTTSGKPIADGISTSESKSEEEIFDMDLPNFDAFGMDFSISELLVDFDLDCEGISYSCQPALGSSIDSGSGTPQELQNGDLGASQGFSELSSTVTKIYSEDMNIQGPDSLTSLKTITKCIRILSPAKDHRSFSVGQENLSARN</sequence>
<feature type="region of interest" description="Disordered" evidence="1">
    <location>
        <begin position="377"/>
        <end position="405"/>
    </location>
</feature>
<dbReference type="PANTHER" id="PTHR35117:SF1">
    <property type="entry name" value="MYOSIN-M HEAVY PROTEIN"/>
    <property type="match status" value="1"/>
</dbReference>
<accession>A0A438BYD8</accession>
<comment type="caution">
    <text evidence="2">The sequence shown here is derived from an EMBL/GenBank/DDBJ whole genome shotgun (WGS) entry which is preliminary data.</text>
</comment>
<protein>
    <submittedName>
        <fullName evidence="2">Uncharacterized protein</fullName>
    </submittedName>
</protein>
<reference evidence="2 3" key="1">
    <citation type="journal article" date="2018" name="PLoS Genet.">
        <title>Population sequencing reveals clonal diversity and ancestral inbreeding in the grapevine cultivar Chardonnay.</title>
        <authorList>
            <person name="Roach M.J."/>
            <person name="Johnson D.L."/>
            <person name="Bohlmann J."/>
            <person name="van Vuuren H.J."/>
            <person name="Jones S.J."/>
            <person name="Pretorius I.S."/>
            <person name="Schmidt S.A."/>
            <person name="Borneman A.R."/>
        </authorList>
    </citation>
    <scope>NUCLEOTIDE SEQUENCE [LARGE SCALE GENOMIC DNA]</scope>
    <source>
        <strain evidence="3">cv. Chardonnay</strain>
        <tissue evidence="2">Leaf</tissue>
    </source>
</reference>
<evidence type="ECO:0000256" key="1">
    <source>
        <dbReference type="SAM" id="MobiDB-lite"/>
    </source>
</evidence>